<keyword evidence="1" id="KW-0472">Membrane</keyword>
<keyword evidence="1" id="KW-0812">Transmembrane</keyword>
<keyword evidence="1" id="KW-1133">Transmembrane helix</keyword>
<name>G7YSD6_CLOSI</name>
<reference evidence="2" key="1">
    <citation type="journal article" date="2011" name="Genome Biol.">
        <title>The draft genome of the carcinogenic human liver fluke Clonorchis sinensis.</title>
        <authorList>
            <person name="Wang X."/>
            <person name="Chen W."/>
            <person name="Huang Y."/>
            <person name="Sun J."/>
            <person name="Men J."/>
            <person name="Liu H."/>
            <person name="Luo F."/>
            <person name="Guo L."/>
            <person name="Lv X."/>
            <person name="Deng C."/>
            <person name="Zhou C."/>
            <person name="Fan Y."/>
            <person name="Li X."/>
            <person name="Huang L."/>
            <person name="Hu Y."/>
            <person name="Liang C."/>
            <person name="Hu X."/>
            <person name="Xu J."/>
            <person name="Yu X."/>
        </authorList>
    </citation>
    <scope>NUCLEOTIDE SEQUENCE [LARGE SCALE GENOMIC DNA]</scope>
    <source>
        <strain evidence="2">Henan</strain>
    </source>
</reference>
<keyword evidence="3" id="KW-1185">Reference proteome</keyword>
<sequence>MLDFFTGYAHISGSNWFNFSMPTFILFYELNVFILLALRIESLRSAFDCSEINHTTHHAYGNLVVCAKNLSRAAVKTTGYRVCSAAMRTNTGLKFSSDLRFSQLTIPKTELPCALYRPSRLLIRLLAVLRQRMVVFALVGAHKCVPIRSGITTCDGKLSLVIGKNKIVLDGFIDRPLLENQGKINYKCGRPIVKNGHHVNLADRHTNHKIYGSYK</sequence>
<evidence type="ECO:0000313" key="3">
    <source>
        <dbReference type="Proteomes" id="UP000008909"/>
    </source>
</evidence>
<reference key="2">
    <citation type="submission" date="2011-10" db="EMBL/GenBank/DDBJ databases">
        <title>The genome and transcriptome sequence of Clonorchis sinensis provide insights into the carcinogenic liver fluke.</title>
        <authorList>
            <person name="Wang X."/>
            <person name="Huang Y."/>
            <person name="Chen W."/>
            <person name="Liu H."/>
            <person name="Guo L."/>
            <person name="Chen Y."/>
            <person name="Luo F."/>
            <person name="Zhou W."/>
            <person name="Sun J."/>
            <person name="Mao Q."/>
            <person name="Liang P."/>
            <person name="Zhou C."/>
            <person name="Tian Y."/>
            <person name="Men J."/>
            <person name="Lv X."/>
            <person name="Huang L."/>
            <person name="Zhou J."/>
            <person name="Hu Y."/>
            <person name="Li R."/>
            <person name="Zhang F."/>
            <person name="Lei H."/>
            <person name="Li X."/>
            <person name="Hu X."/>
            <person name="Liang C."/>
            <person name="Xu J."/>
            <person name="Wu Z."/>
            <person name="Yu X."/>
        </authorList>
    </citation>
    <scope>NUCLEOTIDE SEQUENCE</scope>
    <source>
        <strain>Henan</strain>
    </source>
</reference>
<evidence type="ECO:0000313" key="2">
    <source>
        <dbReference type="EMBL" id="GAA55866.1"/>
    </source>
</evidence>
<organism evidence="2 3">
    <name type="scientific">Clonorchis sinensis</name>
    <name type="common">Chinese liver fluke</name>
    <dbReference type="NCBI Taxonomy" id="79923"/>
    <lineage>
        <taxon>Eukaryota</taxon>
        <taxon>Metazoa</taxon>
        <taxon>Spiralia</taxon>
        <taxon>Lophotrochozoa</taxon>
        <taxon>Platyhelminthes</taxon>
        <taxon>Trematoda</taxon>
        <taxon>Digenea</taxon>
        <taxon>Opisthorchiida</taxon>
        <taxon>Opisthorchiata</taxon>
        <taxon>Opisthorchiidae</taxon>
        <taxon>Clonorchis</taxon>
    </lineage>
</organism>
<protein>
    <submittedName>
        <fullName evidence="2">Uncharacterized protein</fullName>
    </submittedName>
</protein>
<evidence type="ECO:0000256" key="1">
    <source>
        <dbReference type="SAM" id="Phobius"/>
    </source>
</evidence>
<proteinExistence type="predicted"/>
<dbReference type="EMBL" id="DF144100">
    <property type="protein sequence ID" value="GAA55866.1"/>
    <property type="molecule type" value="Genomic_DNA"/>
</dbReference>
<dbReference type="Proteomes" id="UP000008909">
    <property type="component" value="Unassembled WGS sequence"/>
</dbReference>
<feature type="transmembrane region" description="Helical" evidence="1">
    <location>
        <begin position="20"/>
        <end position="38"/>
    </location>
</feature>
<accession>G7YSD6</accession>
<dbReference type="AlphaFoldDB" id="G7YSD6"/>
<gene>
    <name evidence="2" type="ORF">CLF_109204</name>
</gene>